<dbReference type="EMBL" id="MU006713">
    <property type="protein sequence ID" value="KAF2628440.1"/>
    <property type="molecule type" value="Genomic_DNA"/>
</dbReference>
<proteinExistence type="predicted"/>
<comment type="caution">
    <text evidence="1">The sequence shown here is derived from an EMBL/GenBank/DDBJ whole genome shotgun (WGS) entry which is preliminary data.</text>
</comment>
<organism evidence="1 2">
    <name type="scientific">Macroventuria anomochaeta</name>
    <dbReference type="NCBI Taxonomy" id="301207"/>
    <lineage>
        <taxon>Eukaryota</taxon>
        <taxon>Fungi</taxon>
        <taxon>Dikarya</taxon>
        <taxon>Ascomycota</taxon>
        <taxon>Pezizomycotina</taxon>
        <taxon>Dothideomycetes</taxon>
        <taxon>Pleosporomycetidae</taxon>
        <taxon>Pleosporales</taxon>
        <taxon>Pleosporineae</taxon>
        <taxon>Didymellaceae</taxon>
        <taxon>Macroventuria</taxon>
    </lineage>
</organism>
<protein>
    <submittedName>
        <fullName evidence="1">Uncharacterized protein</fullName>
    </submittedName>
</protein>
<sequence>MVLLARHTATTSSFGIFESLQPVNLHVLLRRPTESPVRNTQDERPLFLTLTLMLDHCILQPPILCTGHHYTLQTNPNAFTTGSCWAVHTIAERQSTSDQTARSLRDRIAQIHGSLRTFVLSGVDQLSCMPPDTQCSMCTEAVRRDQNAFYTFYNNCLAAVRQRDLHELLFILVGYQTRGHIQEPLQDPTTDPPPCDLSLPNLLSMTKMQNRLLAHVHGRGSTTRVRAPIPAGPSPAPCQATEPTQQSSPPTLTE</sequence>
<keyword evidence="2" id="KW-1185">Reference proteome</keyword>
<accession>A0ACB6S2H4</accession>
<gene>
    <name evidence="1" type="ORF">BU25DRAFT_420911</name>
</gene>
<name>A0ACB6S2H4_9PLEO</name>
<evidence type="ECO:0000313" key="2">
    <source>
        <dbReference type="Proteomes" id="UP000799754"/>
    </source>
</evidence>
<reference evidence="1" key="1">
    <citation type="journal article" date="2020" name="Stud. Mycol.">
        <title>101 Dothideomycetes genomes: a test case for predicting lifestyles and emergence of pathogens.</title>
        <authorList>
            <person name="Haridas S."/>
            <person name="Albert R."/>
            <person name="Binder M."/>
            <person name="Bloem J."/>
            <person name="Labutti K."/>
            <person name="Salamov A."/>
            <person name="Andreopoulos B."/>
            <person name="Baker S."/>
            <person name="Barry K."/>
            <person name="Bills G."/>
            <person name="Bluhm B."/>
            <person name="Cannon C."/>
            <person name="Castanera R."/>
            <person name="Culley D."/>
            <person name="Daum C."/>
            <person name="Ezra D."/>
            <person name="Gonzalez J."/>
            <person name="Henrissat B."/>
            <person name="Kuo A."/>
            <person name="Liang C."/>
            <person name="Lipzen A."/>
            <person name="Lutzoni F."/>
            <person name="Magnuson J."/>
            <person name="Mondo S."/>
            <person name="Nolan M."/>
            <person name="Ohm R."/>
            <person name="Pangilinan J."/>
            <person name="Park H.-J."/>
            <person name="Ramirez L."/>
            <person name="Alfaro M."/>
            <person name="Sun H."/>
            <person name="Tritt A."/>
            <person name="Yoshinaga Y."/>
            <person name="Zwiers L.-H."/>
            <person name="Turgeon B."/>
            <person name="Goodwin S."/>
            <person name="Spatafora J."/>
            <person name="Crous P."/>
            <person name="Grigoriev I."/>
        </authorList>
    </citation>
    <scope>NUCLEOTIDE SEQUENCE</scope>
    <source>
        <strain evidence="1">CBS 525.71</strain>
    </source>
</reference>
<evidence type="ECO:0000313" key="1">
    <source>
        <dbReference type="EMBL" id="KAF2628440.1"/>
    </source>
</evidence>
<dbReference type="Proteomes" id="UP000799754">
    <property type="component" value="Unassembled WGS sequence"/>
</dbReference>